<dbReference type="Proteomes" id="UP000325517">
    <property type="component" value="Chromosome"/>
</dbReference>
<dbReference type="InterPro" id="IPR003615">
    <property type="entry name" value="HNH_nuc"/>
</dbReference>
<dbReference type="EMBL" id="CP031223">
    <property type="protein sequence ID" value="QFF98862.1"/>
    <property type="molecule type" value="Genomic_DNA"/>
</dbReference>
<gene>
    <name evidence="2" type="ORF">PB01_08465</name>
</gene>
<dbReference type="GO" id="GO:0004519">
    <property type="term" value="F:endonuclease activity"/>
    <property type="evidence" value="ECO:0007669"/>
    <property type="project" value="InterPro"/>
</dbReference>
<dbReference type="OrthoDB" id="2666697at2"/>
<dbReference type="CDD" id="cd00085">
    <property type="entry name" value="HNHc"/>
    <property type="match status" value="1"/>
</dbReference>
<evidence type="ECO:0000313" key="2">
    <source>
        <dbReference type="EMBL" id="QFF98862.1"/>
    </source>
</evidence>
<accession>A0A5J6SMB6</accession>
<dbReference type="GO" id="GO:0008270">
    <property type="term" value="F:zinc ion binding"/>
    <property type="evidence" value="ECO:0007669"/>
    <property type="project" value="InterPro"/>
</dbReference>
<evidence type="ECO:0000259" key="1">
    <source>
        <dbReference type="Pfam" id="PF01844"/>
    </source>
</evidence>
<keyword evidence="3" id="KW-1185">Reference proteome</keyword>
<dbReference type="GO" id="GO:0003676">
    <property type="term" value="F:nucleic acid binding"/>
    <property type="evidence" value="ECO:0007669"/>
    <property type="project" value="InterPro"/>
</dbReference>
<dbReference type="RefSeq" id="WP_151699796.1">
    <property type="nucleotide sequence ID" value="NZ_CP031223.1"/>
</dbReference>
<feature type="domain" description="HNH" evidence="1">
    <location>
        <begin position="10"/>
        <end position="34"/>
    </location>
</feature>
<dbReference type="Gene3D" id="1.10.30.50">
    <property type="match status" value="1"/>
</dbReference>
<dbReference type="AlphaFoldDB" id="A0A5J6SMB6"/>
<proteinExistence type="predicted"/>
<organism evidence="2 3">
    <name type="scientific">Psychrobacillus glaciei</name>
    <dbReference type="NCBI Taxonomy" id="2283160"/>
    <lineage>
        <taxon>Bacteria</taxon>
        <taxon>Bacillati</taxon>
        <taxon>Bacillota</taxon>
        <taxon>Bacilli</taxon>
        <taxon>Bacillales</taxon>
        <taxon>Bacillaceae</taxon>
        <taxon>Psychrobacillus</taxon>
    </lineage>
</organism>
<protein>
    <recommendedName>
        <fullName evidence="1">HNH domain-containing protein</fullName>
    </recommendedName>
</protein>
<dbReference type="Pfam" id="PF01844">
    <property type="entry name" value="HNH"/>
    <property type="match status" value="1"/>
</dbReference>
<sequence length="34" mass="3901">MTKIPGKKQRKRDHIIRISKGGLDKIENIVPACR</sequence>
<name>A0A5J6SMB6_9BACI</name>
<dbReference type="KEGG" id="psyo:PB01_08465"/>
<reference evidence="2 3" key="1">
    <citation type="submission" date="2018-07" db="EMBL/GenBank/DDBJ databases">
        <title>Complete genome sequence of Psychrobacillus sp. PB01, isolated from iceberg, and comparative genome analysis of Psychrobacillus strains.</title>
        <authorList>
            <person name="Lee P.C."/>
        </authorList>
    </citation>
    <scope>NUCLEOTIDE SEQUENCE [LARGE SCALE GENOMIC DNA]</scope>
    <source>
        <strain evidence="2 3">PB01</strain>
    </source>
</reference>
<dbReference type="InterPro" id="IPR002711">
    <property type="entry name" value="HNH"/>
</dbReference>
<evidence type="ECO:0000313" key="3">
    <source>
        <dbReference type="Proteomes" id="UP000325517"/>
    </source>
</evidence>